<feature type="region of interest" description="Disordered" evidence="1">
    <location>
        <begin position="107"/>
        <end position="128"/>
    </location>
</feature>
<proteinExistence type="predicted"/>
<evidence type="ECO:0000313" key="3">
    <source>
        <dbReference type="Proteomes" id="UP001271249"/>
    </source>
</evidence>
<dbReference type="Proteomes" id="UP001271249">
    <property type="component" value="Unassembled WGS sequence"/>
</dbReference>
<feature type="region of interest" description="Disordered" evidence="1">
    <location>
        <begin position="1"/>
        <end position="42"/>
    </location>
</feature>
<name>A0ABU4Z9C2_9HYPH</name>
<dbReference type="RefSeq" id="WP_320229582.1">
    <property type="nucleotide sequence ID" value="NZ_JAVIJC010000046.1"/>
</dbReference>
<accession>A0ABU4Z9C2</accession>
<feature type="compositionally biased region" description="Acidic residues" evidence="1">
    <location>
        <begin position="119"/>
        <end position="128"/>
    </location>
</feature>
<evidence type="ECO:0000256" key="1">
    <source>
        <dbReference type="SAM" id="MobiDB-lite"/>
    </source>
</evidence>
<keyword evidence="3" id="KW-1185">Reference proteome</keyword>
<dbReference type="EMBL" id="JAVIJC010000046">
    <property type="protein sequence ID" value="MDX8495874.1"/>
    <property type="molecule type" value="Genomic_DNA"/>
</dbReference>
<sequence length="128" mass="14039">MARPRNPLAKAKAEGREKINAGRFKDRAEPKAGGPLGAPPKWIIDTDTSKAKSAWQLFQKDMPWLNQSHRMLVGMAASIQGRIMAGQEVGVQSMNLLRQMLGQMGATPADATKITVPDEKEDKDDLLD</sequence>
<feature type="compositionally biased region" description="Basic and acidic residues" evidence="1">
    <location>
        <begin position="11"/>
        <end position="30"/>
    </location>
</feature>
<gene>
    <name evidence="2" type="ORF">RFN29_30480</name>
</gene>
<protein>
    <recommendedName>
        <fullName evidence="4">Terminase small subunit</fullName>
    </recommendedName>
</protein>
<comment type="caution">
    <text evidence="2">The sequence shown here is derived from an EMBL/GenBank/DDBJ whole genome shotgun (WGS) entry which is preliminary data.</text>
</comment>
<organism evidence="2 3">
    <name type="scientific">Mesorhizobium captivum</name>
    <dbReference type="NCBI Taxonomy" id="3072319"/>
    <lineage>
        <taxon>Bacteria</taxon>
        <taxon>Pseudomonadati</taxon>
        <taxon>Pseudomonadota</taxon>
        <taxon>Alphaproteobacteria</taxon>
        <taxon>Hyphomicrobiales</taxon>
        <taxon>Phyllobacteriaceae</taxon>
        <taxon>Mesorhizobium</taxon>
    </lineage>
</organism>
<reference evidence="2 3" key="1">
    <citation type="submission" date="2023-08" db="EMBL/GenBank/DDBJ databases">
        <title>Implementing the SeqCode for naming new Mesorhizobium species isolated from Vachellia karroo root nodules.</title>
        <authorList>
            <person name="Van Lill M."/>
        </authorList>
    </citation>
    <scope>NUCLEOTIDE SEQUENCE [LARGE SCALE GENOMIC DNA]</scope>
    <source>
        <strain evidence="2 3">VK22B</strain>
    </source>
</reference>
<evidence type="ECO:0000313" key="2">
    <source>
        <dbReference type="EMBL" id="MDX8495874.1"/>
    </source>
</evidence>
<evidence type="ECO:0008006" key="4">
    <source>
        <dbReference type="Google" id="ProtNLM"/>
    </source>
</evidence>